<feature type="compositionally biased region" description="Pro residues" evidence="6">
    <location>
        <begin position="956"/>
        <end position="971"/>
    </location>
</feature>
<keyword evidence="4" id="KW-0963">Cytoplasm</keyword>
<feature type="compositionally biased region" description="Low complexity" evidence="6">
    <location>
        <begin position="127"/>
        <end position="148"/>
    </location>
</feature>
<feature type="compositionally biased region" description="Polar residues" evidence="6">
    <location>
        <begin position="43"/>
        <end position="58"/>
    </location>
</feature>
<feature type="domain" description="Suppressor of forked" evidence="7">
    <location>
        <begin position="187"/>
        <end position="792"/>
    </location>
</feature>
<feature type="compositionally biased region" description="Acidic residues" evidence="6">
    <location>
        <begin position="66"/>
        <end position="86"/>
    </location>
</feature>
<dbReference type="InterPro" id="IPR003107">
    <property type="entry name" value="HAT"/>
</dbReference>
<dbReference type="FunCoup" id="W2RWT5">
    <property type="interactions" value="1174"/>
</dbReference>
<dbReference type="Proteomes" id="UP000030752">
    <property type="component" value="Unassembled WGS sequence"/>
</dbReference>
<reference evidence="8 9" key="1">
    <citation type="submission" date="2013-03" db="EMBL/GenBank/DDBJ databases">
        <title>The Genome Sequence of Phialophora europaea CBS 101466.</title>
        <authorList>
            <consortium name="The Broad Institute Genomics Platform"/>
            <person name="Cuomo C."/>
            <person name="de Hoog S."/>
            <person name="Gorbushina A."/>
            <person name="Walker B."/>
            <person name="Young S.K."/>
            <person name="Zeng Q."/>
            <person name="Gargeya S."/>
            <person name="Fitzgerald M."/>
            <person name="Haas B."/>
            <person name="Abouelleil A."/>
            <person name="Allen A.W."/>
            <person name="Alvarado L."/>
            <person name="Arachchi H.M."/>
            <person name="Berlin A.M."/>
            <person name="Chapman S.B."/>
            <person name="Gainer-Dewar J."/>
            <person name="Goldberg J."/>
            <person name="Griggs A."/>
            <person name="Gujja S."/>
            <person name="Hansen M."/>
            <person name="Howarth C."/>
            <person name="Imamovic A."/>
            <person name="Ireland A."/>
            <person name="Larimer J."/>
            <person name="McCowan C."/>
            <person name="Murphy C."/>
            <person name="Pearson M."/>
            <person name="Poon T.W."/>
            <person name="Priest M."/>
            <person name="Roberts A."/>
            <person name="Saif S."/>
            <person name="Shea T."/>
            <person name="Sisk P."/>
            <person name="Sykes S."/>
            <person name="Wortman J."/>
            <person name="Nusbaum C."/>
            <person name="Birren B."/>
        </authorList>
    </citation>
    <scope>NUCLEOTIDE SEQUENCE [LARGE SCALE GENOMIC DNA]</scope>
    <source>
        <strain evidence="8 9">CBS 101466</strain>
    </source>
</reference>
<evidence type="ECO:0000259" key="7">
    <source>
        <dbReference type="Pfam" id="PF05843"/>
    </source>
</evidence>
<dbReference type="InParanoid" id="W2RWT5"/>
<evidence type="ECO:0000313" key="8">
    <source>
        <dbReference type="EMBL" id="ETN40164.1"/>
    </source>
</evidence>
<sequence length="983" mass="109245">MSLPPNSPGSDSPDPARENLLSPTSASHPLPPRPSSSLASPANAQQTPTGTPLQSVQPRTRGGFEVDADDDDEDEEQEDGKDEVDVYDPAAGLDLDDPIPAPVQNPLDRQSKSPSQENGITPVPAQPTGSPTGVSSSLLPSGSGIPSAIAETPAPAVVDAQAQPSEHYSVNGPLSSAASKTRLAHDTIGILEDRIKDDPRGDPDAYLELINEYKSRNKQEDVKQAYEKYLEVFPLDAEIWRSYVQWEEDHDRRNSMAGIFDKSLLKVLNVDLWMMYINYVRRRYSLQSGDVQGNYKIINEVFNFALKTIGIDKDAGKVWQDYIAFLKSGPGTLGGTTWQDGAKADQVRAAYRQAIAIPTEAVTQLWRDYDNFETGLSKINGRKHLQEMSATYMTARQAHVQLSNITTGLKRSTRPRLPPAIGYQGDDAFSRQISLWEDWIQWEKEDPLVLKDEDVGAYRNRVIYAYKQALMALQFWPDMWYSAAEFCFANASGNEDAMNKEATSFLERGISANPESPLLAFKYADRLETTTQTDETSDPGAKDRIRKVRQPLDNVVEALYALYKKGAQQEQQEIQELELDSETSNGNGADDEVNAANVASKKAVLDARIDIVKKAAQTELELLTKLISHVWIAIARVTRRIQGKGDAHSGFRGVFNEARKKGKLTSVFYVECAAIEWQCYQDKTSTRLLERGMKLFPEDGYLPLKYIKHLFEINDVTNARGVFETSVTRLSAAGHKDKTKPLFKYLHEYESRFGELSQVQRLEQRMKELFPEDPQLAVFADRYATDSFDPIHVFPIISKRQQMRSKTDEPLPSIEAEASGSPTQNVIDSIAINSPKRPLPDDFEDGGVRKLARGESPLKGAAGRRMNQQRQANGSSISSLPAPLPPPLPPQIHYLLSILPKAHFYTDARFDAAKMINLIRDVHLPPPGSLPAQPTPQPPPQSAWPHQSQGQALHYPQPPMPGPGYMQPPTPTHSQYGGGEFKS</sequence>
<protein>
    <recommendedName>
        <fullName evidence="4">mRNA 3'-end-processing protein RNA14</fullName>
    </recommendedName>
</protein>
<evidence type="ECO:0000313" key="9">
    <source>
        <dbReference type="Proteomes" id="UP000030752"/>
    </source>
</evidence>
<evidence type="ECO:0000256" key="5">
    <source>
        <dbReference type="SAM" id="Coils"/>
    </source>
</evidence>
<keyword evidence="5" id="KW-0175">Coiled coil</keyword>
<dbReference type="Pfam" id="PF05843">
    <property type="entry name" value="Suf"/>
    <property type="match status" value="1"/>
</dbReference>
<keyword evidence="9" id="KW-1185">Reference proteome</keyword>
<dbReference type="RefSeq" id="XP_008717007.1">
    <property type="nucleotide sequence ID" value="XM_008718785.1"/>
</dbReference>
<feature type="region of interest" description="Disordered" evidence="6">
    <location>
        <begin position="926"/>
        <end position="983"/>
    </location>
</feature>
<dbReference type="HOGENOM" id="CLU_007630_1_1_1"/>
<feature type="region of interest" description="Disordered" evidence="6">
    <location>
        <begin position="1"/>
        <end position="148"/>
    </location>
</feature>
<dbReference type="SUPFAM" id="SSF48452">
    <property type="entry name" value="TPR-like"/>
    <property type="match status" value="2"/>
</dbReference>
<comment type="function">
    <text evidence="1 4">Component of the cleavage factor IA (CFIA) complex, which is involved in the endonucleolytic cleavage during polyadenylation-dependent pre-mRNA 3'-end formation.</text>
</comment>
<dbReference type="EMBL" id="KB822720">
    <property type="protein sequence ID" value="ETN40164.1"/>
    <property type="molecule type" value="Genomic_DNA"/>
</dbReference>
<dbReference type="InterPro" id="IPR011990">
    <property type="entry name" value="TPR-like_helical_dom_sf"/>
</dbReference>
<proteinExistence type="predicted"/>
<evidence type="ECO:0000256" key="6">
    <source>
        <dbReference type="SAM" id="MobiDB-lite"/>
    </source>
</evidence>
<dbReference type="GeneID" id="19971779"/>
<dbReference type="PANTHER" id="PTHR19980">
    <property type="entry name" value="RNA CLEAVAGE STIMULATION FACTOR"/>
    <property type="match status" value="1"/>
</dbReference>
<comment type="subcellular location">
    <subcellularLocation>
        <location evidence="4">Nucleus</location>
    </subcellularLocation>
    <subcellularLocation>
        <location evidence="4">Cytoplasm</location>
    </subcellularLocation>
    <text evidence="4">Nucleus and/or cytoplasm.</text>
</comment>
<evidence type="ECO:0000256" key="1">
    <source>
        <dbReference type="ARBA" id="ARBA00002863"/>
    </source>
</evidence>
<evidence type="ECO:0000256" key="2">
    <source>
        <dbReference type="ARBA" id="ARBA00022737"/>
    </source>
</evidence>
<feature type="compositionally biased region" description="Low complexity" evidence="6">
    <location>
        <begin position="1"/>
        <end position="13"/>
    </location>
</feature>
<dbReference type="VEuPathDB" id="FungiDB:HMPREF1541_04440"/>
<dbReference type="PANTHER" id="PTHR19980:SF0">
    <property type="entry name" value="CLEAVAGE STIMULATION FACTOR SUBUNIT 3"/>
    <property type="match status" value="1"/>
</dbReference>
<feature type="region of interest" description="Disordered" evidence="6">
    <location>
        <begin position="802"/>
        <end position="884"/>
    </location>
</feature>
<dbReference type="OrthoDB" id="26282at2759"/>
<dbReference type="GO" id="GO:0005737">
    <property type="term" value="C:cytoplasm"/>
    <property type="evidence" value="ECO:0007669"/>
    <property type="project" value="UniProtKB-SubCell"/>
</dbReference>
<dbReference type="GO" id="GO:0003729">
    <property type="term" value="F:mRNA binding"/>
    <property type="evidence" value="ECO:0007669"/>
    <property type="project" value="TreeGrafter"/>
</dbReference>
<dbReference type="AlphaFoldDB" id="W2RWT5"/>
<dbReference type="InterPro" id="IPR008847">
    <property type="entry name" value="Suf"/>
</dbReference>
<dbReference type="Gene3D" id="1.25.40.1040">
    <property type="match status" value="1"/>
</dbReference>
<feature type="coiled-coil region" evidence="5">
    <location>
        <begin position="560"/>
        <end position="587"/>
    </location>
</feature>
<name>W2RWT5_CYPE1</name>
<dbReference type="GO" id="GO:0180010">
    <property type="term" value="P:co-transcriptional mRNA 3'-end processing, cleavage and polyadenylation pathway"/>
    <property type="evidence" value="ECO:0007669"/>
    <property type="project" value="UniProtKB-UniRule"/>
</dbReference>
<evidence type="ECO:0000256" key="4">
    <source>
        <dbReference type="RuleBase" id="RU369035"/>
    </source>
</evidence>
<dbReference type="GO" id="GO:0005634">
    <property type="term" value="C:nucleus"/>
    <property type="evidence" value="ECO:0007669"/>
    <property type="project" value="UniProtKB-SubCell"/>
</dbReference>
<evidence type="ECO:0000256" key="3">
    <source>
        <dbReference type="ARBA" id="ARBA00023242"/>
    </source>
</evidence>
<dbReference type="eggNOG" id="KOG1914">
    <property type="taxonomic scope" value="Eukaryota"/>
</dbReference>
<keyword evidence="4" id="KW-0507">mRNA processing</keyword>
<keyword evidence="3 4" id="KW-0539">Nucleus</keyword>
<keyword evidence="2" id="KW-0677">Repeat</keyword>
<dbReference type="STRING" id="1220924.W2RWT5"/>
<dbReference type="InterPro" id="IPR045243">
    <property type="entry name" value="Rna14-like"/>
</dbReference>
<dbReference type="SMART" id="SM00386">
    <property type="entry name" value="HAT"/>
    <property type="match status" value="5"/>
</dbReference>
<feature type="compositionally biased region" description="Pro residues" evidence="6">
    <location>
        <begin position="926"/>
        <end position="942"/>
    </location>
</feature>
<accession>W2RWT5</accession>
<gene>
    <name evidence="8" type="ORF">HMPREF1541_04440</name>
</gene>
<organism evidence="8 9">
    <name type="scientific">Cyphellophora europaea (strain CBS 101466)</name>
    <name type="common">Phialophora europaea</name>
    <dbReference type="NCBI Taxonomy" id="1220924"/>
    <lineage>
        <taxon>Eukaryota</taxon>
        <taxon>Fungi</taxon>
        <taxon>Dikarya</taxon>
        <taxon>Ascomycota</taxon>
        <taxon>Pezizomycotina</taxon>
        <taxon>Eurotiomycetes</taxon>
        <taxon>Chaetothyriomycetidae</taxon>
        <taxon>Chaetothyriales</taxon>
        <taxon>Cyphellophoraceae</taxon>
        <taxon>Cyphellophora</taxon>
    </lineage>
</organism>